<evidence type="ECO:0000259" key="1">
    <source>
        <dbReference type="PROSITE" id="PS50883"/>
    </source>
</evidence>
<sequence length="410" mass="46032">METYVARQAILNDKAEVIAYELLFRDGVENCFPADMCPDQATSKILTQNHLMTGLETITQGKTAFVNFYEDTLLHRFPTSLDPENTVVEILESVPISSELLKACRHIKKQGYRLALDDHDFDPKWDAFLPYVDIVKIDVQDFTLLQIAKYVKRIDGSGVKLLAERVETPQQFEQLKMLGFDYFQGYFFARPEIMKRKTLTSNKLNLLELISASCSEKIDIEKVSDIIERDVALSYKLLRFINSSAFGRSQKIGSLKHALIYMGEAELKKFISLLALANLNDEKPNELLNLSVVRARFCGLLAQQRGDNENPPTAFLTGMFSLVDAMLDEEMVSLIEKLPVLDEIKQALTQGVGKLGMYLQLAKDYETANWSAVESGADDLSLSVDIVGSVYNQAIEWLDTVKVQAGSAAA</sequence>
<dbReference type="KEGG" id="cate:C2869_09095"/>
<evidence type="ECO:0000313" key="4">
    <source>
        <dbReference type="Proteomes" id="UP000244441"/>
    </source>
</evidence>
<dbReference type="PROSITE" id="PS50883">
    <property type="entry name" value="EAL"/>
    <property type="match status" value="1"/>
</dbReference>
<dbReference type="SUPFAM" id="SSF109604">
    <property type="entry name" value="HD-domain/PDEase-like"/>
    <property type="match status" value="1"/>
</dbReference>
<dbReference type="EMBL" id="CP026604">
    <property type="protein sequence ID" value="AWB66576.1"/>
    <property type="molecule type" value="Genomic_DNA"/>
</dbReference>
<gene>
    <name evidence="3" type="ORF">C2869_09095</name>
</gene>
<feature type="domain" description="HDOD" evidence="2">
    <location>
        <begin position="199"/>
        <end position="386"/>
    </location>
</feature>
<keyword evidence="3" id="KW-0808">Transferase</keyword>
<feature type="domain" description="EAL" evidence="1">
    <location>
        <begin position="1"/>
        <end position="205"/>
    </location>
</feature>
<dbReference type="InterPro" id="IPR052340">
    <property type="entry name" value="RNase_Y/CdgJ"/>
</dbReference>
<dbReference type="AlphaFoldDB" id="A0A2S0VQT4"/>
<dbReference type="PIRSF" id="PIRSF003180">
    <property type="entry name" value="DiGMPpdiest_YuxH"/>
    <property type="match status" value="1"/>
</dbReference>
<dbReference type="InterPro" id="IPR013976">
    <property type="entry name" value="HDOD"/>
</dbReference>
<protein>
    <submittedName>
        <fullName evidence="3">Histidine kinase</fullName>
    </submittedName>
</protein>
<dbReference type="InterPro" id="IPR014408">
    <property type="entry name" value="dGMP_Pdiesterase_EAL/HD-GYP"/>
</dbReference>
<organism evidence="3 4">
    <name type="scientific">Saccharobesus litoralis</name>
    <dbReference type="NCBI Taxonomy" id="2172099"/>
    <lineage>
        <taxon>Bacteria</taxon>
        <taxon>Pseudomonadati</taxon>
        <taxon>Pseudomonadota</taxon>
        <taxon>Gammaproteobacteria</taxon>
        <taxon>Alteromonadales</taxon>
        <taxon>Alteromonadaceae</taxon>
        <taxon>Saccharobesus</taxon>
    </lineage>
</organism>
<dbReference type="Pfam" id="PF08668">
    <property type="entry name" value="HDOD"/>
    <property type="match status" value="1"/>
</dbReference>
<accession>A0A2S0VQT4</accession>
<keyword evidence="4" id="KW-1185">Reference proteome</keyword>
<dbReference type="Pfam" id="PF00563">
    <property type="entry name" value="EAL"/>
    <property type="match status" value="1"/>
</dbReference>
<dbReference type="Proteomes" id="UP000244441">
    <property type="component" value="Chromosome"/>
</dbReference>
<dbReference type="OrthoDB" id="9804751at2"/>
<dbReference type="SUPFAM" id="SSF141868">
    <property type="entry name" value="EAL domain-like"/>
    <property type="match status" value="1"/>
</dbReference>
<dbReference type="PROSITE" id="PS51833">
    <property type="entry name" value="HDOD"/>
    <property type="match status" value="1"/>
</dbReference>
<proteinExistence type="predicted"/>
<dbReference type="SMART" id="SM00052">
    <property type="entry name" value="EAL"/>
    <property type="match status" value="1"/>
</dbReference>
<name>A0A2S0VQT4_9ALTE</name>
<keyword evidence="3" id="KW-0418">Kinase</keyword>
<dbReference type="Gene3D" id="3.20.20.450">
    <property type="entry name" value="EAL domain"/>
    <property type="match status" value="1"/>
</dbReference>
<evidence type="ECO:0000313" key="3">
    <source>
        <dbReference type="EMBL" id="AWB66576.1"/>
    </source>
</evidence>
<dbReference type="RefSeq" id="WP_108602639.1">
    <property type="nucleotide sequence ID" value="NZ_CP026604.1"/>
</dbReference>
<evidence type="ECO:0000259" key="2">
    <source>
        <dbReference type="PROSITE" id="PS51833"/>
    </source>
</evidence>
<dbReference type="InterPro" id="IPR035919">
    <property type="entry name" value="EAL_sf"/>
</dbReference>
<dbReference type="Gene3D" id="1.10.3210.10">
    <property type="entry name" value="Hypothetical protein af1432"/>
    <property type="match status" value="1"/>
</dbReference>
<dbReference type="GO" id="GO:0016301">
    <property type="term" value="F:kinase activity"/>
    <property type="evidence" value="ECO:0007669"/>
    <property type="project" value="UniProtKB-KW"/>
</dbReference>
<dbReference type="PANTHER" id="PTHR33525">
    <property type="match status" value="1"/>
</dbReference>
<dbReference type="InterPro" id="IPR001633">
    <property type="entry name" value="EAL_dom"/>
</dbReference>
<reference evidence="3 4" key="1">
    <citation type="submission" date="2018-01" db="EMBL/GenBank/DDBJ databases">
        <title>Genome sequence of a Cantenovulum-like bacteria.</title>
        <authorList>
            <person name="Tan W.R."/>
            <person name="Lau N.-S."/>
            <person name="Go F."/>
            <person name="Amirul A.-A.A."/>
        </authorList>
    </citation>
    <scope>NUCLEOTIDE SEQUENCE [LARGE SCALE GENOMIC DNA]</scope>
    <source>
        <strain evidence="3 4">CCB-QB4</strain>
    </source>
</reference>
<dbReference type="PANTHER" id="PTHR33525:SF4">
    <property type="entry name" value="CYCLIC DI-GMP PHOSPHODIESTERASE CDGJ"/>
    <property type="match status" value="1"/>
</dbReference>